<evidence type="ECO:0000313" key="3">
    <source>
        <dbReference type="EMBL" id="PZR13256.1"/>
    </source>
</evidence>
<evidence type="ECO:0000259" key="2">
    <source>
        <dbReference type="Pfam" id="PF08327"/>
    </source>
</evidence>
<reference evidence="3 4" key="1">
    <citation type="submission" date="2017-08" db="EMBL/GenBank/DDBJ databases">
        <title>Infants hospitalized years apart are colonized by the same room-sourced microbial strains.</title>
        <authorList>
            <person name="Brooks B."/>
            <person name="Olm M.R."/>
            <person name="Firek B.A."/>
            <person name="Baker R."/>
            <person name="Thomas B.C."/>
            <person name="Morowitz M.J."/>
            <person name="Banfield J.F."/>
        </authorList>
    </citation>
    <scope>NUCLEOTIDE SEQUENCE [LARGE SCALE GENOMIC DNA]</scope>
    <source>
        <strain evidence="3">S2_003_000_R2_14</strain>
    </source>
</reference>
<dbReference type="EMBL" id="QFQP01000010">
    <property type="protein sequence ID" value="PZR13256.1"/>
    <property type="molecule type" value="Genomic_DNA"/>
</dbReference>
<dbReference type="Pfam" id="PF08327">
    <property type="entry name" value="AHSA1"/>
    <property type="match status" value="1"/>
</dbReference>
<evidence type="ECO:0000256" key="1">
    <source>
        <dbReference type="ARBA" id="ARBA00006817"/>
    </source>
</evidence>
<dbReference type="SUPFAM" id="SSF55961">
    <property type="entry name" value="Bet v1-like"/>
    <property type="match status" value="1"/>
</dbReference>
<evidence type="ECO:0000313" key="4">
    <source>
        <dbReference type="Proteomes" id="UP000249061"/>
    </source>
</evidence>
<dbReference type="InterPro" id="IPR013538">
    <property type="entry name" value="ASHA1/2-like_C"/>
</dbReference>
<protein>
    <recommendedName>
        <fullName evidence="2">Activator of Hsp90 ATPase homologue 1/2-like C-terminal domain-containing protein</fullName>
    </recommendedName>
</protein>
<comment type="similarity">
    <text evidence="1">Belongs to the AHA1 family.</text>
</comment>
<feature type="domain" description="Activator of Hsp90 ATPase homologue 1/2-like C-terminal" evidence="2">
    <location>
        <begin position="31"/>
        <end position="159"/>
    </location>
</feature>
<gene>
    <name evidence="3" type="ORF">DI536_13295</name>
</gene>
<dbReference type="Gene3D" id="3.30.530.20">
    <property type="match status" value="1"/>
</dbReference>
<dbReference type="CDD" id="cd07814">
    <property type="entry name" value="SRPBCC_CalC_Aha1-like"/>
    <property type="match status" value="1"/>
</dbReference>
<comment type="caution">
    <text evidence="3">The sequence shown here is derived from an EMBL/GenBank/DDBJ whole genome shotgun (WGS) entry which is preliminary data.</text>
</comment>
<dbReference type="AlphaFoldDB" id="A0A2W5TKH5"/>
<sequence>MGTAARRARVVVGAPEEAVSDVLRLSRVLPATPAEVFEACSEAALLSEWLACASSTGARVTNDFRVGGWYRVELRAGDDALGVTTGEYLEIIPLRRIVMTWRAPHVGVEASVVRVELAASSPGSTLLTLTHDLEPSSAAGSRHDLGWKAALERLEHALEKR</sequence>
<organism evidence="3 4">
    <name type="scientific">Archangium gephyra</name>
    <dbReference type="NCBI Taxonomy" id="48"/>
    <lineage>
        <taxon>Bacteria</taxon>
        <taxon>Pseudomonadati</taxon>
        <taxon>Myxococcota</taxon>
        <taxon>Myxococcia</taxon>
        <taxon>Myxococcales</taxon>
        <taxon>Cystobacterineae</taxon>
        <taxon>Archangiaceae</taxon>
        <taxon>Archangium</taxon>
    </lineage>
</organism>
<proteinExistence type="inferred from homology"/>
<accession>A0A2W5TKH5</accession>
<name>A0A2W5TKH5_9BACT</name>
<dbReference type="InterPro" id="IPR023393">
    <property type="entry name" value="START-like_dom_sf"/>
</dbReference>
<dbReference type="Proteomes" id="UP000249061">
    <property type="component" value="Unassembled WGS sequence"/>
</dbReference>